<keyword evidence="2" id="KW-1185">Reference proteome</keyword>
<name>A0A2D0KLE7_9GAMM</name>
<proteinExistence type="predicted"/>
<evidence type="ECO:0000313" key="2">
    <source>
        <dbReference type="Proteomes" id="UP000222366"/>
    </source>
</evidence>
<dbReference type="AlphaFoldDB" id="A0A2D0KLE7"/>
<dbReference type="Proteomes" id="UP000222366">
    <property type="component" value="Unassembled WGS sequence"/>
</dbReference>
<organism evidence="1 2">
    <name type="scientific">Xenorhabdus stockiae</name>
    <dbReference type="NCBI Taxonomy" id="351614"/>
    <lineage>
        <taxon>Bacteria</taxon>
        <taxon>Pseudomonadati</taxon>
        <taxon>Pseudomonadota</taxon>
        <taxon>Gammaproteobacteria</taxon>
        <taxon>Enterobacterales</taxon>
        <taxon>Morganellaceae</taxon>
        <taxon>Xenorhabdus</taxon>
    </lineage>
</organism>
<reference evidence="1 2" key="1">
    <citation type="journal article" date="2017" name="Nat. Microbiol.">
        <title>Natural product diversity associated with the nematode symbionts Photorhabdus and Xenorhabdus.</title>
        <authorList>
            <person name="Tobias N.J."/>
            <person name="Wolff H."/>
            <person name="Djahanschiri B."/>
            <person name="Grundmann F."/>
            <person name="Kronenwerth M."/>
            <person name="Shi Y.M."/>
            <person name="Simonyi S."/>
            <person name="Grun P."/>
            <person name="Shapiro-Ilan D."/>
            <person name="Pidot S.J."/>
            <person name="Stinear T.P."/>
            <person name="Ebersberger I."/>
            <person name="Bode H.B."/>
        </authorList>
    </citation>
    <scope>NUCLEOTIDE SEQUENCE [LARGE SCALE GENOMIC DNA]</scope>
    <source>
        <strain evidence="1 2">DSM 17904</strain>
    </source>
</reference>
<accession>A0A2D0KLE7</accession>
<comment type="caution">
    <text evidence="1">The sequence shown here is derived from an EMBL/GenBank/DDBJ whole genome shotgun (WGS) entry which is preliminary data.</text>
</comment>
<evidence type="ECO:0000313" key="1">
    <source>
        <dbReference type="EMBL" id="PHM64253.1"/>
    </source>
</evidence>
<dbReference type="EMBL" id="NJAJ01000033">
    <property type="protein sequence ID" value="PHM64253.1"/>
    <property type="molecule type" value="Genomic_DNA"/>
</dbReference>
<protein>
    <submittedName>
        <fullName evidence="1">Uncharacterized protein</fullName>
    </submittedName>
</protein>
<dbReference type="RefSeq" id="WP_099125651.1">
    <property type="nucleotide sequence ID" value="NZ_CAWNRH010000108.1"/>
</dbReference>
<sequence>MKINVIMNKTEMKFFIENLIHHGYDYYTELCDEFRHDEEISKNHILNILDSDGVYLDTKDIKITIINE</sequence>
<gene>
    <name evidence="1" type="ORF">Xsto_03187</name>
</gene>